<sequence length="137" mass="15530">MDELTKCSIRLTHWLDHNIEHLKGYEQVAARLSENGMTAAAQKVQEAIRLVLQANDLFAKALEDLRKNVPDALQSQGAVHSHPHVHKHTHEHTHHHEHPHAHEGRDEHPHAHDHDHAAHDHEPHEHAHGRGSGAEPK</sequence>
<dbReference type="Pfam" id="PF26551">
    <property type="entry name" value="DUF8180"/>
    <property type="match status" value="1"/>
</dbReference>
<evidence type="ECO:0000256" key="1">
    <source>
        <dbReference type="SAM" id="MobiDB-lite"/>
    </source>
</evidence>
<evidence type="ECO:0000313" key="3">
    <source>
        <dbReference type="EMBL" id="HGH61184.1"/>
    </source>
</evidence>
<reference evidence="3" key="1">
    <citation type="journal article" date="2020" name="mSystems">
        <title>Genome- and Community-Level Interaction Insights into Carbon Utilization and Element Cycling Functions of Hydrothermarchaeota in Hydrothermal Sediment.</title>
        <authorList>
            <person name="Zhou Z."/>
            <person name="Liu Y."/>
            <person name="Xu W."/>
            <person name="Pan J."/>
            <person name="Luo Z.H."/>
            <person name="Li M."/>
        </authorList>
    </citation>
    <scope>NUCLEOTIDE SEQUENCE [LARGE SCALE GENOMIC DNA]</scope>
    <source>
        <strain evidence="3">SpSt-769</strain>
    </source>
</reference>
<dbReference type="EMBL" id="DTGT01000243">
    <property type="protein sequence ID" value="HGH61184.1"/>
    <property type="molecule type" value="Genomic_DNA"/>
</dbReference>
<protein>
    <recommendedName>
        <fullName evidence="2">DUF8180 domain-containing protein</fullName>
    </recommendedName>
</protein>
<feature type="compositionally biased region" description="Basic residues" evidence="1">
    <location>
        <begin position="81"/>
        <end position="99"/>
    </location>
</feature>
<accession>A0A7C4AS90</accession>
<feature type="compositionally biased region" description="Basic and acidic residues" evidence="1">
    <location>
        <begin position="100"/>
        <end position="128"/>
    </location>
</feature>
<organism evidence="3">
    <name type="scientific">Desulfomonile tiedjei</name>
    <dbReference type="NCBI Taxonomy" id="2358"/>
    <lineage>
        <taxon>Bacteria</taxon>
        <taxon>Pseudomonadati</taxon>
        <taxon>Thermodesulfobacteriota</taxon>
        <taxon>Desulfomonilia</taxon>
        <taxon>Desulfomonilales</taxon>
        <taxon>Desulfomonilaceae</taxon>
        <taxon>Desulfomonile</taxon>
    </lineage>
</organism>
<gene>
    <name evidence="3" type="ORF">ENV54_07800</name>
</gene>
<proteinExistence type="predicted"/>
<dbReference type="AlphaFoldDB" id="A0A7C4AS90"/>
<name>A0A7C4AS90_9BACT</name>
<feature type="domain" description="DUF8180" evidence="2">
    <location>
        <begin position="9"/>
        <end position="64"/>
    </location>
</feature>
<feature type="region of interest" description="Disordered" evidence="1">
    <location>
        <begin position="72"/>
        <end position="137"/>
    </location>
</feature>
<dbReference type="InterPro" id="IPR058493">
    <property type="entry name" value="DUF8180"/>
</dbReference>
<comment type="caution">
    <text evidence="3">The sequence shown here is derived from an EMBL/GenBank/DDBJ whole genome shotgun (WGS) entry which is preliminary data.</text>
</comment>
<evidence type="ECO:0000259" key="2">
    <source>
        <dbReference type="Pfam" id="PF26551"/>
    </source>
</evidence>